<dbReference type="Proteomes" id="UP000610931">
    <property type="component" value="Unassembled WGS sequence"/>
</dbReference>
<name>A0A8J7J2C0_9FLAO</name>
<reference evidence="2" key="1">
    <citation type="submission" date="2020-12" db="EMBL/GenBank/DDBJ databases">
        <title>Snuella sp. nov., isolated from sediment in Incheon.</title>
        <authorList>
            <person name="Kim W."/>
        </authorList>
    </citation>
    <scope>NUCLEOTIDE SEQUENCE</scope>
    <source>
        <strain evidence="2">CAU 1569</strain>
    </source>
</reference>
<keyword evidence="3" id="KW-1185">Reference proteome</keyword>
<sequence>MKTVNRLFTALLNLVLLFSTVTLFAQQDMPERPQYIAVTTMHWNMDYEGFDMDAWKAVEKEYLDKVTMKNEYIMGTSTHLHMFTADNTEIKYVQAFASWNDIDKATERNEELEKEAWPNEEERKAFMKKRMAYYANEHSDEIYATMGRAKLMDAKPDKDLITFVRVSHFAFPEDGSNEEFKKLGEGYFDELINKNEYIKAYYPHAHAWGADRTEFVEAFIVESLADLDKMFDRFQELSKEAWPDEEARKERGKKVSKYFTGVHGDYIYQSVHELSK</sequence>
<dbReference type="RefSeq" id="WP_199114509.1">
    <property type="nucleotide sequence ID" value="NZ_JAELVQ010000006.1"/>
</dbReference>
<evidence type="ECO:0000256" key="1">
    <source>
        <dbReference type="SAM" id="SignalP"/>
    </source>
</evidence>
<accession>A0A8J7J2C0</accession>
<evidence type="ECO:0000313" key="3">
    <source>
        <dbReference type="Proteomes" id="UP000610931"/>
    </source>
</evidence>
<dbReference type="EMBL" id="JAELVQ010000006">
    <property type="protein sequence ID" value="MBJ6367739.1"/>
    <property type="molecule type" value="Genomic_DNA"/>
</dbReference>
<protein>
    <recommendedName>
        <fullName evidence="4">NIPSNAP protein</fullName>
    </recommendedName>
</protein>
<feature type="signal peptide" evidence="1">
    <location>
        <begin position="1"/>
        <end position="25"/>
    </location>
</feature>
<keyword evidence="1" id="KW-0732">Signal</keyword>
<proteinExistence type="predicted"/>
<feature type="chain" id="PRO_5035228115" description="NIPSNAP protein" evidence="1">
    <location>
        <begin position="26"/>
        <end position="276"/>
    </location>
</feature>
<evidence type="ECO:0000313" key="2">
    <source>
        <dbReference type="EMBL" id="MBJ6367739.1"/>
    </source>
</evidence>
<dbReference type="AlphaFoldDB" id="A0A8J7J2C0"/>
<evidence type="ECO:0008006" key="4">
    <source>
        <dbReference type="Google" id="ProtNLM"/>
    </source>
</evidence>
<comment type="caution">
    <text evidence="2">The sequence shown here is derived from an EMBL/GenBank/DDBJ whole genome shotgun (WGS) entry which is preliminary data.</text>
</comment>
<organism evidence="2 3">
    <name type="scientific">Snuella sedimenti</name>
    <dbReference type="NCBI Taxonomy" id="2798802"/>
    <lineage>
        <taxon>Bacteria</taxon>
        <taxon>Pseudomonadati</taxon>
        <taxon>Bacteroidota</taxon>
        <taxon>Flavobacteriia</taxon>
        <taxon>Flavobacteriales</taxon>
        <taxon>Flavobacteriaceae</taxon>
        <taxon>Snuella</taxon>
    </lineage>
</organism>
<gene>
    <name evidence="2" type="ORF">JF259_06545</name>
</gene>